<keyword evidence="2" id="KW-1185">Reference proteome</keyword>
<dbReference type="WBParaSite" id="ECPE_0001203501-mRNA-1">
    <property type="protein sequence ID" value="ECPE_0001203501-mRNA-1"/>
    <property type="gene ID" value="ECPE_0001203501"/>
</dbReference>
<dbReference type="AlphaFoldDB" id="A0A183AYG5"/>
<reference evidence="1 2" key="2">
    <citation type="submission" date="2018-11" db="EMBL/GenBank/DDBJ databases">
        <authorList>
            <consortium name="Pathogen Informatics"/>
        </authorList>
    </citation>
    <scope>NUCLEOTIDE SEQUENCE [LARGE SCALE GENOMIC DNA]</scope>
    <source>
        <strain evidence="1 2">Egypt</strain>
    </source>
</reference>
<evidence type="ECO:0000313" key="1">
    <source>
        <dbReference type="EMBL" id="VDP89216.1"/>
    </source>
</evidence>
<reference evidence="3" key="1">
    <citation type="submission" date="2016-06" db="UniProtKB">
        <authorList>
            <consortium name="WormBaseParasite"/>
        </authorList>
    </citation>
    <scope>IDENTIFICATION</scope>
</reference>
<dbReference type="Proteomes" id="UP000272942">
    <property type="component" value="Unassembled WGS sequence"/>
</dbReference>
<protein>
    <submittedName>
        <fullName evidence="1 3">Uncharacterized protein</fullName>
    </submittedName>
</protein>
<name>A0A183AYG5_9TREM</name>
<gene>
    <name evidence="1" type="ORF">ECPE_LOCUS12000</name>
</gene>
<dbReference type="EMBL" id="UZAN01051958">
    <property type="protein sequence ID" value="VDP89216.1"/>
    <property type="molecule type" value="Genomic_DNA"/>
</dbReference>
<sequence>MPESFLSSLNEADLTAFGLDTLEDDYQKYILNRRLCTADVATWKELVGSLVALGFSPTDVEQLKLLLVSIILLNSVRFLPASPARSDVPVNNRIRMLAYTNTDSPSTKENTPAVDMNGATAMIHPEDLEKGKSQFLGWGCIQIFKPTEPILLEGIMRKLSL</sequence>
<evidence type="ECO:0000313" key="3">
    <source>
        <dbReference type="WBParaSite" id="ECPE_0001203501-mRNA-1"/>
    </source>
</evidence>
<accession>A0A183AYG5</accession>
<proteinExistence type="predicted"/>
<evidence type="ECO:0000313" key="2">
    <source>
        <dbReference type="Proteomes" id="UP000272942"/>
    </source>
</evidence>
<organism evidence="3">
    <name type="scientific">Echinostoma caproni</name>
    <dbReference type="NCBI Taxonomy" id="27848"/>
    <lineage>
        <taxon>Eukaryota</taxon>
        <taxon>Metazoa</taxon>
        <taxon>Spiralia</taxon>
        <taxon>Lophotrochozoa</taxon>
        <taxon>Platyhelminthes</taxon>
        <taxon>Trematoda</taxon>
        <taxon>Digenea</taxon>
        <taxon>Plagiorchiida</taxon>
        <taxon>Echinostomata</taxon>
        <taxon>Echinostomatoidea</taxon>
        <taxon>Echinostomatidae</taxon>
        <taxon>Echinostoma</taxon>
    </lineage>
</organism>